<dbReference type="GO" id="GO:0008984">
    <property type="term" value="F:protein-glutamate methylesterase activity"/>
    <property type="evidence" value="ECO:0007669"/>
    <property type="project" value="UniProtKB-EC"/>
</dbReference>
<evidence type="ECO:0000256" key="3">
    <source>
        <dbReference type="ARBA" id="ARBA00048267"/>
    </source>
</evidence>
<dbReference type="Proteomes" id="UP000032300">
    <property type="component" value="Chromosome"/>
</dbReference>
<dbReference type="InterPro" id="IPR000673">
    <property type="entry name" value="Sig_transdc_resp-reg_Me-estase"/>
</dbReference>
<dbReference type="SUPFAM" id="SSF52738">
    <property type="entry name" value="Methylesterase CheB, C-terminal domain"/>
    <property type="match status" value="1"/>
</dbReference>
<protein>
    <recommendedName>
        <fullName evidence="2">protein-glutamate methylesterase</fullName>
        <ecNumber evidence="2">3.1.1.61</ecNumber>
    </recommendedName>
</protein>
<feature type="active site" evidence="4">
    <location>
        <position position="14"/>
    </location>
</feature>
<keyword evidence="4" id="KW-0145">Chemotaxis</keyword>
<gene>
    <name evidence="6" type="ORF">TS85_08165</name>
</gene>
<sequence>MTVARAQAVVIGASAGAVQALSHILPQLPASYPLPVLVVVHVPAAPSGLVALFSAKCAIRVREPEDKEPIVPGTVYFAPPSYHMLVESDRSIALSMDEPVLFSRPSIDILFESAADSYGAGLVGVVLTGANEDGAAGAAMVAAAGGTVLVQDPQHAFATAMPRAARERCPAAQTLPLNTIADYLVRLGAI</sequence>
<accession>A0A7U4J7P4</accession>
<dbReference type="AlphaFoldDB" id="A0A7U4J7P4"/>
<dbReference type="RefSeq" id="WP_044331552.1">
    <property type="nucleotide sequence ID" value="NZ_CP010836.1"/>
</dbReference>
<evidence type="ECO:0000259" key="5">
    <source>
        <dbReference type="PROSITE" id="PS50122"/>
    </source>
</evidence>
<evidence type="ECO:0000256" key="1">
    <source>
        <dbReference type="ARBA" id="ARBA00022801"/>
    </source>
</evidence>
<evidence type="ECO:0000313" key="7">
    <source>
        <dbReference type="Proteomes" id="UP000032300"/>
    </source>
</evidence>
<organism evidence="6 7">
    <name type="scientific">Sphingomonas hengshuiensis</name>
    <dbReference type="NCBI Taxonomy" id="1609977"/>
    <lineage>
        <taxon>Bacteria</taxon>
        <taxon>Pseudomonadati</taxon>
        <taxon>Pseudomonadota</taxon>
        <taxon>Alphaproteobacteria</taxon>
        <taxon>Sphingomonadales</taxon>
        <taxon>Sphingomonadaceae</taxon>
        <taxon>Sphingomonas</taxon>
    </lineage>
</organism>
<dbReference type="Pfam" id="PF01339">
    <property type="entry name" value="CheB_methylest"/>
    <property type="match status" value="1"/>
</dbReference>
<dbReference type="GO" id="GO:0005737">
    <property type="term" value="C:cytoplasm"/>
    <property type="evidence" value="ECO:0007669"/>
    <property type="project" value="InterPro"/>
</dbReference>
<dbReference type="KEGG" id="sphi:TS85_08165"/>
<dbReference type="OrthoDB" id="9791760at2"/>
<comment type="catalytic activity">
    <reaction evidence="3">
        <text>[protein]-L-glutamate 5-O-methyl ester + H2O = L-glutamyl-[protein] + methanol + H(+)</text>
        <dbReference type="Rhea" id="RHEA:23236"/>
        <dbReference type="Rhea" id="RHEA-COMP:10208"/>
        <dbReference type="Rhea" id="RHEA-COMP:10311"/>
        <dbReference type="ChEBI" id="CHEBI:15377"/>
        <dbReference type="ChEBI" id="CHEBI:15378"/>
        <dbReference type="ChEBI" id="CHEBI:17790"/>
        <dbReference type="ChEBI" id="CHEBI:29973"/>
        <dbReference type="ChEBI" id="CHEBI:82795"/>
        <dbReference type="EC" id="3.1.1.61"/>
    </reaction>
</comment>
<dbReference type="InterPro" id="IPR035909">
    <property type="entry name" value="CheB_C"/>
</dbReference>
<keyword evidence="1 4" id="KW-0378">Hydrolase</keyword>
<keyword evidence="7" id="KW-1185">Reference proteome</keyword>
<dbReference type="GO" id="GO:0006935">
    <property type="term" value="P:chemotaxis"/>
    <property type="evidence" value="ECO:0007669"/>
    <property type="project" value="UniProtKB-UniRule"/>
</dbReference>
<reference evidence="6 7" key="2">
    <citation type="submission" date="2015-02" db="EMBL/GenBank/DDBJ databases">
        <title>The complete genome of Sphingomonas hengshuiensis sp. WHSC-8 isolated from soil of Hengshui Lake.</title>
        <authorList>
            <person name="Wei S."/>
            <person name="Guo J."/>
            <person name="Su C."/>
            <person name="Wu R."/>
            <person name="Zhang Z."/>
            <person name="Liang K."/>
            <person name="Li H."/>
            <person name="Wang T."/>
            <person name="Liu H."/>
            <person name="Zhang C."/>
            <person name="Li Z."/>
            <person name="Wang Q."/>
            <person name="Meng J."/>
        </authorList>
    </citation>
    <scope>NUCLEOTIDE SEQUENCE [LARGE SCALE GENOMIC DNA]</scope>
    <source>
        <strain evidence="6 7">WHSC-8</strain>
    </source>
</reference>
<dbReference type="Gene3D" id="3.40.50.180">
    <property type="entry name" value="Methylesterase CheB, C-terminal domain"/>
    <property type="match status" value="1"/>
</dbReference>
<feature type="active site" evidence="4">
    <location>
        <position position="41"/>
    </location>
</feature>
<dbReference type="EC" id="3.1.1.61" evidence="2"/>
<dbReference type="EMBL" id="CP010836">
    <property type="protein sequence ID" value="AJP71764.1"/>
    <property type="molecule type" value="Genomic_DNA"/>
</dbReference>
<dbReference type="PROSITE" id="PS50122">
    <property type="entry name" value="CHEB"/>
    <property type="match status" value="1"/>
</dbReference>
<dbReference type="PANTHER" id="PTHR42872:SF6">
    <property type="entry name" value="PROTEIN-GLUTAMATE METHYLESTERASE_PROTEIN-GLUTAMINE GLUTAMINASE"/>
    <property type="match status" value="1"/>
</dbReference>
<dbReference type="GO" id="GO:0000156">
    <property type="term" value="F:phosphorelay response regulator activity"/>
    <property type="evidence" value="ECO:0007669"/>
    <property type="project" value="InterPro"/>
</dbReference>
<evidence type="ECO:0000256" key="4">
    <source>
        <dbReference type="PROSITE-ProRule" id="PRU00050"/>
    </source>
</evidence>
<name>A0A7U4J7P4_9SPHN</name>
<evidence type="ECO:0000256" key="2">
    <source>
        <dbReference type="ARBA" id="ARBA00039140"/>
    </source>
</evidence>
<feature type="domain" description="CheB-type methylesterase" evidence="5">
    <location>
        <begin position="2"/>
        <end position="185"/>
    </location>
</feature>
<feature type="active site" evidence="4">
    <location>
        <position position="133"/>
    </location>
</feature>
<dbReference type="PANTHER" id="PTHR42872">
    <property type="entry name" value="PROTEIN-GLUTAMATE METHYLESTERASE/PROTEIN-GLUTAMINE GLUTAMINASE"/>
    <property type="match status" value="1"/>
</dbReference>
<dbReference type="CDD" id="cd16433">
    <property type="entry name" value="CheB"/>
    <property type="match status" value="1"/>
</dbReference>
<proteinExistence type="predicted"/>
<evidence type="ECO:0000313" key="6">
    <source>
        <dbReference type="EMBL" id="AJP71764.1"/>
    </source>
</evidence>
<reference evidence="6 7" key="1">
    <citation type="journal article" date="2015" name="Int. J. Syst. Evol. Microbiol.">
        <title>Sphingomonas hengshuiensis sp. nov., isolated from lake wetland.</title>
        <authorList>
            <person name="Wei S."/>
            <person name="Wang T."/>
            <person name="Liu H."/>
            <person name="Zhang C."/>
            <person name="Guo J."/>
            <person name="Wang Q."/>
            <person name="Liang K."/>
            <person name="Zhang Z."/>
        </authorList>
    </citation>
    <scope>NUCLEOTIDE SEQUENCE [LARGE SCALE GENOMIC DNA]</scope>
    <source>
        <strain evidence="6 7">WHSC-8</strain>
    </source>
</reference>